<dbReference type="VEuPathDB" id="FungiDB:G647_03188"/>
<dbReference type="OrthoDB" id="10463746at2759"/>
<dbReference type="EMBL" id="LGRB01000011">
    <property type="protein sequence ID" value="OCT48710.1"/>
    <property type="molecule type" value="Genomic_DNA"/>
</dbReference>
<feature type="compositionally biased region" description="Basic residues" evidence="1">
    <location>
        <begin position="53"/>
        <end position="69"/>
    </location>
</feature>
<evidence type="ECO:0000313" key="3">
    <source>
        <dbReference type="Proteomes" id="UP000094526"/>
    </source>
</evidence>
<dbReference type="STRING" id="86049.A0A1C1CJL7"/>
<gene>
    <name evidence="2" type="ORF">CLCR_05296</name>
</gene>
<sequence>MSDLSADAPGGAGDGTNKSLDGRSSLSRDANGATSPLLPRHSSQASPPTDQPKKKRKVNHGQSLLRKRSVCAETDTSQHASIADVR</sequence>
<proteinExistence type="predicted"/>
<dbReference type="AlphaFoldDB" id="A0A1C1CJL7"/>
<keyword evidence="3" id="KW-1185">Reference proteome</keyword>
<evidence type="ECO:0000256" key="1">
    <source>
        <dbReference type="SAM" id="MobiDB-lite"/>
    </source>
</evidence>
<feature type="region of interest" description="Disordered" evidence="1">
    <location>
        <begin position="1"/>
        <end position="86"/>
    </location>
</feature>
<name>A0A1C1CJL7_9EURO</name>
<feature type="compositionally biased region" description="Polar residues" evidence="1">
    <location>
        <begin position="16"/>
        <end position="34"/>
    </location>
</feature>
<protein>
    <submittedName>
        <fullName evidence="2">Uncharacterized protein</fullName>
    </submittedName>
</protein>
<evidence type="ECO:0000313" key="2">
    <source>
        <dbReference type="EMBL" id="OCT48710.1"/>
    </source>
</evidence>
<dbReference type="Proteomes" id="UP000094526">
    <property type="component" value="Unassembled WGS sequence"/>
</dbReference>
<comment type="caution">
    <text evidence="2">The sequence shown here is derived from an EMBL/GenBank/DDBJ whole genome shotgun (WGS) entry which is preliminary data.</text>
</comment>
<reference evidence="3" key="1">
    <citation type="submission" date="2015-07" db="EMBL/GenBank/DDBJ databases">
        <authorList>
            <person name="Teixeira M.M."/>
            <person name="Souza R.C."/>
            <person name="Almeida L.G."/>
            <person name="Vicente V.A."/>
            <person name="de Hoog S."/>
            <person name="Bocca A.L."/>
            <person name="de Almeida S.R."/>
            <person name="Vasconcelos A.T."/>
            <person name="Felipe M.S."/>
        </authorList>
    </citation>
    <scope>NUCLEOTIDE SEQUENCE [LARGE SCALE GENOMIC DNA]</scope>
    <source>
        <strain evidence="3">KSF</strain>
    </source>
</reference>
<dbReference type="VEuPathDB" id="FungiDB:CLCR_05296"/>
<organism evidence="2 3">
    <name type="scientific">Cladophialophora carrionii</name>
    <dbReference type="NCBI Taxonomy" id="86049"/>
    <lineage>
        <taxon>Eukaryota</taxon>
        <taxon>Fungi</taxon>
        <taxon>Dikarya</taxon>
        <taxon>Ascomycota</taxon>
        <taxon>Pezizomycotina</taxon>
        <taxon>Eurotiomycetes</taxon>
        <taxon>Chaetothyriomycetidae</taxon>
        <taxon>Chaetothyriales</taxon>
        <taxon>Herpotrichiellaceae</taxon>
        <taxon>Cladophialophora</taxon>
    </lineage>
</organism>
<accession>A0A1C1CJL7</accession>